<keyword evidence="3" id="KW-1185">Reference proteome</keyword>
<evidence type="ECO:0000313" key="3">
    <source>
        <dbReference type="Proteomes" id="UP001202328"/>
    </source>
</evidence>
<evidence type="ECO:0000256" key="1">
    <source>
        <dbReference type="SAM" id="MobiDB-lite"/>
    </source>
</evidence>
<proteinExistence type="predicted"/>
<dbReference type="EMBL" id="JAJJMB010012638">
    <property type="protein sequence ID" value="KAI3874863.1"/>
    <property type="molecule type" value="Genomic_DNA"/>
</dbReference>
<name>A0AAD4S8B9_9MAGN</name>
<feature type="compositionally biased region" description="Polar residues" evidence="1">
    <location>
        <begin position="51"/>
        <end position="69"/>
    </location>
</feature>
<comment type="caution">
    <text evidence="2">The sequence shown here is derived from an EMBL/GenBank/DDBJ whole genome shotgun (WGS) entry which is preliminary data.</text>
</comment>
<evidence type="ECO:0000313" key="2">
    <source>
        <dbReference type="EMBL" id="KAI3874863.1"/>
    </source>
</evidence>
<feature type="region of interest" description="Disordered" evidence="1">
    <location>
        <begin position="46"/>
        <end position="76"/>
    </location>
</feature>
<gene>
    <name evidence="2" type="ORF">MKW98_019436</name>
</gene>
<reference evidence="2" key="1">
    <citation type="submission" date="2022-04" db="EMBL/GenBank/DDBJ databases">
        <title>A functionally conserved STORR gene fusion in Papaver species that diverged 16.8 million years ago.</title>
        <authorList>
            <person name="Catania T."/>
        </authorList>
    </citation>
    <scope>NUCLEOTIDE SEQUENCE</scope>
    <source>
        <strain evidence="2">S-188037</strain>
    </source>
</reference>
<protein>
    <submittedName>
        <fullName evidence="2">Uncharacterized protein</fullName>
    </submittedName>
</protein>
<sequence length="76" mass="8068">MVGVETCWVILRSSSGSTMTCTPQAVDVLRKVNVLIAPTKVAGTEGVHPSRISQGCRNMESNAEGNGNDSVEYKSL</sequence>
<accession>A0AAD4S8B9</accession>
<organism evidence="2 3">
    <name type="scientific">Papaver atlanticum</name>
    <dbReference type="NCBI Taxonomy" id="357466"/>
    <lineage>
        <taxon>Eukaryota</taxon>
        <taxon>Viridiplantae</taxon>
        <taxon>Streptophyta</taxon>
        <taxon>Embryophyta</taxon>
        <taxon>Tracheophyta</taxon>
        <taxon>Spermatophyta</taxon>
        <taxon>Magnoliopsida</taxon>
        <taxon>Ranunculales</taxon>
        <taxon>Papaveraceae</taxon>
        <taxon>Papaveroideae</taxon>
        <taxon>Papaver</taxon>
    </lineage>
</organism>
<dbReference type="Proteomes" id="UP001202328">
    <property type="component" value="Unassembled WGS sequence"/>
</dbReference>
<dbReference type="AlphaFoldDB" id="A0AAD4S8B9"/>